<feature type="region of interest" description="Disordered" evidence="1">
    <location>
        <begin position="65"/>
        <end position="91"/>
    </location>
</feature>
<comment type="caution">
    <text evidence="2">The sequence shown here is derived from an EMBL/GenBank/DDBJ whole genome shotgun (WGS) entry which is preliminary data.</text>
</comment>
<name>A0ABT6T9C8_9ACTN</name>
<dbReference type="RefSeq" id="WP_282539840.1">
    <property type="nucleotide sequence ID" value="NZ_JASCIS010000070.1"/>
</dbReference>
<reference evidence="2 3" key="1">
    <citation type="submission" date="2023-05" db="EMBL/GenBank/DDBJ databases">
        <title>Draft genome sequence of Streptomyces sp. B-S-A12 isolated from a cave soil in Thailand.</title>
        <authorList>
            <person name="Chamroensaksri N."/>
            <person name="Muangham S."/>
        </authorList>
    </citation>
    <scope>NUCLEOTIDE SEQUENCE [LARGE SCALE GENOMIC DNA]</scope>
    <source>
        <strain evidence="2 3">B-S-A12</strain>
    </source>
</reference>
<feature type="compositionally biased region" description="Basic and acidic residues" evidence="1">
    <location>
        <begin position="76"/>
        <end position="89"/>
    </location>
</feature>
<dbReference type="EMBL" id="JASCIS010000070">
    <property type="protein sequence ID" value="MDI3424015.1"/>
    <property type="molecule type" value="Genomic_DNA"/>
</dbReference>
<evidence type="ECO:0000256" key="1">
    <source>
        <dbReference type="SAM" id="MobiDB-lite"/>
    </source>
</evidence>
<evidence type="ECO:0000313" key="3">
    <source>
        <dbReference type="Proteomes" id="UP001237105"/>
    </source>
</evidence>
<gene>
    <name evidence="2" type="ORF">QIT00_36675</name>
</gene>
<organism evidence="2 3">
    <name type="scientific">Streptomyces luteolus</name>
    <dbReference type="NCBI Taxonomy" id="3043615"/>
    <lineage>
        <taxon>Bacteria</taxon>
        <taxon>Bacillati</taxon>
        <taxon>Actinomycetota</taxon>
        <taxon>Actinomycetes</taxon>
        <taxon>Kitasatosporales</taxon>
        <taxon>Streptomycetaceae</taxon>
        <taxon>Streptomyces</taxon>
    </lineage>
</organism>
<accession>A0ABT6T9C8</accession>
<proteinExistence type="predicted"/>
<dbReference type="Proteomes" id="UP001237105">
    <property type="component" value="Unassembled WGS sequence"/>
</dbReference>
<feature type="region of interest" description="Disordered" evidence="1">
    <location>
        <begin position="215"/>
        <end position="247"/>
    </location>
</feature>
<keyword evidence="3" id="KW-1185">Reference proteome</keyword>
<sequence length="247" mass="26946">MALRTRASGHPDEKVGVMLRGTGAASFGFKQRLRGVRPGARVTVTWDDSPGIAKECKPRNVEQGQTYTVQGSGGPAHEELTEPEPDKETSTLGTAVWRTGRSYTFTADEYDPLLTFASTMPSTQTSGNQCGAMIAGIRAVETPPALDKKVRSSELPDSVAYKGNDKRPVSEAVTECVKNENQCAFTPEDTYSFAYYEPARQIGESFINCTRATLDRNRPCTSPAARSATSRTPPDCRRPPRTPPRRP</sequence>
<evidence type="ECO:0000313" key="2">
    <source>
        <dbReference type="EMBL" id="MDI3424015.1"/>
    </source>
</evidence>
<protein>
    <submittedName>
        <fullName evidence="2">Uncharacterized protein</fullName>
    </submittedName>
</protein>